<reference evidence="2 3" key="1">
    <citation type="submission" date="2018-09" db="EMBL/GenBank/DDBJ databases">
        <title>Genomic Encyclopedia of Archaeal and Bacterial Type Strains, Phase II (KMG-II): from individual species to whole genera.</title>
        <authorList>
            <person name="Goeker M."/>
        </authorList>
    </citation>
    <scope>NUCLEOTIDE SEQUENCE [LARGE SCALE GENOMIC DNA]</scope>
    <source>
        <strain evidence="2 3">DSM 17008</strain>
    </source>
</reference>
<name>A0A419UX21_9BACL</name>
<sequence>MNIKRQQDLQTYDDNQMNKQVVFTEEKSRAIAFNFLPGQIMPTHGHPQKNAYMSVMEGTGVCYLDDNPSPIQQGDMIHCDPHQTISVKNTGTDAMTVYVVLAEE</sequence>
<organism evidence="2 3">
    <name type="scientific">Sinobaca qinghaiensis</name>
    <dbReference type="NCBI Taxonomy" id="342944"/>
    <lineage>
        <taxon>Bacteria</taxon>
        <taxon>Bacillati</taxon>
        <taxon>Bacillota</taxon>
        <taxon>Bacilli</taxon>
        <taxon>Bacillales</taxon>
        <taxon>Sporolactobacillaceae</taxon>
        <taxon>Sinobaca</taxon>
    </lineage>
</organism>
<gene>
    <name evidence="2" type="ORF">ATL39_3097</name>
</gene>
<dbReference type="InterPro" id="IPR011051">
    <property type="entry name" value="RmlC_Cupin_sf"/>
</dbReference>
<keyword evidence="3" id="KW-1185">Reference proteome</keyword>
<dbReference type="EMBL" id="RAPK01000011">
    <property type="protein sequence ID" value="RKD69671.1"/>
    <property type="molecule type" value="Genomic_DNA"/>
</dbReference>
<dbReference type="SUPFAM" id="SSF51182">
    <property type="entry name" value="RmlC-like cupins"/>
    <property type="match status" value="1"/>
</dbReference>
<dbReference type="InterPro" id="IPR013096">
    <property type="entry name" value="Cupin_2"/>
</dbReference>
<dbReference type="AlphaFoldDB" id="A0A419UX21"/>
<dbReference type="Proteomes" id="UP000285120">
    <property type="component" value="Unassembled WGS sequence"/>
</dbReference>
<dbReference type="RefSeq" id="WP_120194230.1">
    <property type="nucleotide sequence ID" value="NZ_RAPK01000011.1"/>
</dbReference>
<dbReference type="Gene3D" id="2.60.120.10">
    <property type="entry name" value="Jelly Rolls"/>
    <property type="match status" value="1"/>
</dbReference>
<protein>
    <submittedName>
        <fullName evidence="2">Cupin domain-containing protein</fullName>
    </submittedName>
</protein>
<comment type="caution">
    <text evidence="2">The sequence shown here is derived from an EMBL/GenBank/DDBJ whole genome shotgun (WGS) entry which is preliminary data.</text>
</comment>
<evidence type="ECO:0000259" key="1">
    <source>
        <dbReference type="Pfam" id="PF07883"/>
    </source>
</evidence>
<evidence type="ECO:0000313" key="2">
    <source>
        <dbReference type="EMBL" id="RKD69671.1"/>
    </source>
</evidence>
<feature type="domain" description="Cupin type-2" evidence="1">
    <location>
        <begin position="34"/>
        <end position="100"/>
    </location>
</feature>
<dbReference type="Pfam" id="PF07883">
    <property type="entry name" value="Cupin_2"/>
    <property type="match status" value="1"/>
</dbReference>
<proteinExistence type="predicted"/>
<dbReference type="OrthoDB" id="9793254at2"/>
<evidence type="ECO:0000313" key="3">
    <source>
        <dbReference type="Proteomes" id="UP000285120"/>
    </source>
</evidence>
<dbReference type="InterPro" id="IPR014710">
    <property type="entry name" value="RmlC-like_jellyroll"/>
</dbReference>
<accession>A0A419UX21</accession>